<keyword evidence="2" id="KW-1185">Reference proteome</keyword>
<evidence type="ECO:0000313" key="2">
    <source>
        <dbReference type="Proteomes" id="UP000280759"/>
    </source>
</evidence>
<protein>
    <submittedName>
        <fullName evidence="1">Uncharacterized protein</fullName>
    </submittedName>
</protein>
<dbReference type="AlphaFoldDB" id="A0A3P5Y2V1"/>
<evidence type="ECO:0000313" key="1">
    <source>
        <dbReference type="EMBL" id="VDC43939.1"/>
    </source>
</evidence>
<sequence length="82" mass="9740">MKLKQGFFSRQKLALEAYVAIRKERMRQEREYFASDGPSDPERLEAQAERNRQFLKDLKKVGIVVFTFLLVYAIMRTILGLW</sequence>
<organism evidence="1 2">
    <name type="scientific">Streptococcus canis</name>
    <dbReference type="NCBI Taxonomy" id="1329"/>
    <lineage>
        <taxon>Bacteria</taxon>
        <taxon>Bacillati</taxon>
        <taxon>Bacillota</taxon>
        <taxon>Bacilli</taxon>
        <taxon>Lactobacillales</taxon>
        <taxon>Streptococcaceae</taxon>
        <taxon>Streptococcus</taxon>
    </lineage>
</organism>
<name>A0A3P5Y2V1_STRCB</name>
<reference evidence="1 2" key="1">
    <citation type="submission" date="2018-10" db="EMBL/GenBank/DDBJ databases">
        <authorList>
            <consortium name="Molecular Microbiology and Infection Unit (UMMI)"/>
            <person name="Machado M."/>
        </authorList>
    </citation>
    <scope>NUCLEOTIDE SEQUENCE [LARGE SCALE GENOMIC DNA]</scope>
    <source>
        <strain evidence="1">FMV2238.02</strain>
    </source>
</reference>
<dbReference type="Proteomes" id="UP000280759">
    <property type="component" value="Unassembled WGS sequence"/>
</dbReference>
<accession>A0A3P5Y2V1</accession>
<gene>
    <name evidence="1" type="ORF">FMV2238Y02_24040</name>
</gene>
<dbReference type="RefSeq" id="WP_003045388.1">
    <property type="nucleotide sequence ID" value="NZ_BLIS01000006.1"/>
</dbReference>
<dbReference type="EMBL" id="UXEP01000085">
    <property type="protein sequence ID" value="VDC43939.1"/>
    <property type="molecule type" value="Genomic_DNA"/>
</dbReference>
<proteinExistence type="predicted"/>